<gene>
    <name evidence="1" type="ordered locus">GPOL_c26690</name>
</gene>
<dbReference type="KEGG" id="gpo:GPOL_c26690"/>
<proteinExistence type="predicted"/>
<reference evidence="1 2" key="1">
    <citation type="journal article" date="2012" name="Appl. Environ. Microbiol.">
        <title>Involvement of two latex-clearing proteins during rubber degradation and insights into the subsequent degradation pathway revealed by the genome sequence of Gordonia polyisoprenivorans strain VH2.</title>
        <authorList>
            <person name="Hiessl S."/>
            <person name="Schuldes J."/>
            <person name="Thurmer A."/>
            <person name="Halbsguth T."/>
            <person name="Broker D."/>
            <person name="Angelov A."/>
            <person name="Liebl W."/>
            <person name="Daniel R."/>
            <person name="Steinbuchel A."/>
        </authorList>
    </citation>
    <scope>NUCLEOTIDE SEQUENCE [LARGE SCALE GENOMIC DNA]</scope>
    <source>
        <strain evidence="2">DSM 44266 / VH2</strain>
    </source>
</reference>
<dbReference type="STRING" id="1112204.GPOL_c26690"/>
<evidence type="ECO:0000313" key="1">
    <source>
        <dbReference type="EMBL" id="AFA73690.1"/>
    </source>
</evidence>
<accession>H6MQZ3</accession>
<dbReference type="Proteomes" id="UP000009154">
    <property type="component" value="Chromosome"/>
</dbReference>
<protein>
    <recommendedName>
        <fullName evidence="3">Bacteriophage protein</fullName>
    </recommendedName>
</protein>
<name>H6MQZ3_GORPV</name>
<organism evidence="1 2">
    <name type="scientific">Gordonia polyisoprenivorans (strain DSM 44266 / VH2)</name>
    <dbReference type="NCBI Taxonomy" id="1112204"/>
    <lineage>
        <taxon>Bacteria</taxon>
        <taxon>Bacillati</taxon>
        <taxon>Actinomycetota</taxon>
        <taxon>Actinomycetes</taxon>
        <taxon>Mycobacteriales</taxon>
        <taxon>Gordoniaceae</taxon>
        <taxon>Gordonia</taxon>
    </lineage>
</organism>
<sequence>MFAFGGDPHAVGYSSTGDVLVNQTVDGVDLNTIWDQAASAMALWNKQRNALAALISYPTIAVGDAIPQTIGGDHFEVASEFGEPTGLRAEPDALILGYDFEDHDLASRFTWKFLRSASAEQVRSVIDRAMEADNRLVTGGLLRQLFTPEARQNEMGQTVYGLYNGADGMVPPPYAGQTFPPQNSHLMVSGNTALDPGDLQLAIEQVRSKGFGVDASSRLIVLCHPLEQEVIATFRRGVETNGVESKYDFIPSASAPAYLTEDNVVGQVAPGEFGGLEVSGSFGPAWIVPSYYLPAGYVAVVATGGPNSARNPVAFRQHQNVSYQGLRIIPGRDQRYPLQDSFFQRSFGTGVRYRGAACVVQIKESGPYTAPTWNWS</sequence>
<dbReference type="HOGENOM" id="CLU_743584_0_0_11"/>
<evidence type="ECO:0000313" key="2">
    <source>
        <dbReference type="Proteomes" id="UP000009154"/>
    </source>
</evidence>
<dbReference type="AlphaFoldDB" id="H6MQZ3"/>
<evidence type="ECO:0008006" key="3">
    <source>
        <dbReference type="Google" id="ProtNLM"/>
    </source>
</evidence>
<dbReference type="EMBL" id="CP003119">
    <property type="protein sequence ID" value="AFA73690.1"/>
    <property type="molecule type" value="Genomic_DNA"/>
</dbReference>
<dbReference type="eggNOG" id="ENOG5033RUQ">
    <property type="taxonomic scope" value="Bacteria"/>
</dbReference>
<keyword evidence="2" id="KW-1185">Reference proteome</keyword>